<dbReference type="GO" id="GO:0016747">
    <property type="term" value="F:acyltransferase activity, transferring groups other than amino-acyl groups"/>
    <property type="evidence" value="ECO:0007669"/>
    <property type="project" value="InterPro"/>
</dbReference>
<keyword evidence="3" id="KW-1185">Reference proteome</keyword>
<reference evidence="2 3" key="1">
    <citation type="submission" date="2021-01" db="EMBL/GenBank/DDBJ databases">
        <title>Whole genome shotgun sequence of Catellatospora citrea NBRC 14495.</title>
        <authorList>
            <person name="Komaki H."/>
            <person name="Tamura T."/>
        </authorList>
    </citation>
    <scope>NUCLEOTIDE SEQUENCE [LARGE SCALE GENOMIC DNA]</scope>
    <source>
        <strain evidence="2 3">NBRC 14495</strain>
    </source>
</reference>
<dbReference type="CDD" id="cd04301">
    <property type="entry name" value="NAT_SF"/>
    <property type="match status" value="1"/>
</dbReference>
<dbReference type="InterPro" id="IPR016181">
    <property type="entry name" value="Acyl_CoA_acyltransferase"/>
</dbReference>
<dbReference type="RefSeq" id="WP_120320371.1">
    <property type="nucleotide sequence ID" value="NZ_BONH01000017.1"/>
</dbReference>
<dbReference type="Proteomes" id="UP000659904">
    <property type="component" value="Unassembled WGS sequence"/>
</dbReference>
<dbReference type="PANTHER" id="PTHR43072">
    <property type="entry name" value="N-ACETYLTRANSFERASE"/>
    <property type="match status" value="1"/>
</dbReference>
<dbReference type="SUPFAM" id="SSF55729">
    <property type="entry name" value="Acyl-CoA N-acyltransferases (Nat)"/>
    <property type="match status" value="2"/>
</dbReference>
<dbReference type="Gene3D" id="3.40.630.30">
    <property type="match status" value="1"/>
</dbReference>
<dbReference type="InterPro" id="IPR000182">
    <property type="entry name" value="GNAT_dom"/>
</dbReference>
<evidence type="ECO:0000259" key="1">
    <source>
        <dbReference type="PROSITE" id="PS51186"/>
    </source>
</evidence>
<evidence type="ECO:0000313" key="3">
    <source>
        <dbReference type="Proteomes" id="UP000659904"/>
    </source>
</evidence>
<dbReference type="PROSITE" id="PS51186">
    <property type="entry name" value="GNAT"/>
    <property type="match status" value="1"/>
</dbReference>
<proteinExistence type="predicted"/>
<feature type="domain" description="N-acetyltransferase" evidence="1">
    <location>
        <begin position="18"/>
        <end position="176"/>
    </location>
</feature>
<name>A0A8J3KKP7_9ACTN</name>
<dbReference type="AlphaFoldDB" id="A0A8J3KKP7"/>
<sequence>MLISTNRDSTSQSTLKDTVIRPLDEADIQKAADLLILASGRHRRFRLVERLTNGASDEIHHAVVAERAGTMIAAAHLTIEPAFPGTVGALVAVAAEHRGQGIGTALADELAGWAARHLRPDLMVTSTLRDDLDRGRQFAERYDLTVAAHSVGWRFDFTAPGVDLVAVAVRATSAANAAGVRVRRANLHREQDHILDCMGRSMAGLPLPGDRHQQVDLTQARRTIPDDAVVLLAENHPAERALGITIITPQAGTRDWYTIYTGVVVGHRGRGTAGALKAAALLHAHRGGAATLVTHNADTNEAILRTNRRAGMQPNVGYWSLIRDTRSGMRL</sequence>
<organism evidence="2 3">
    <name type="scientific">Catellatospora citrea</name>
    <dbReference type="NCBI Taxonomy" id="53366"/>
    <lineage>
        <taxon>Bacteria</taxon>
        <taxon>Bacillati</taxon>
        <taxon>Actinomycetota</taxon>
        <taxon>Actinomycetes</taxon>
        <taxon>Micromonosporales</taxon>
        <taxon>Micromonosporaceae</taxon>
        <taxon>Catellatospora</taxon>
    </lineage>
</organism>
<comment type="caution">
    <text evidence="2">The sequence shown here is derived from an EMBL/GenBank/DDBJ whole genome shotgun (WGS) entry which is preliminary data.</text>
</comment>
<gene>
    <name evidence="2" type="ORF">Cci01nite_40220</name>
</gene>
<dbReference type="EMBL" id="BONH01000017">
    <property type="protein sequence ID" value="GIF98928.1"/>
    <property type="molecule type" value="Genomic_DNA"/>
</dbReference>
<evidence type="ECO:0000313" key="2">
    <source>
        <dbReference type="EMBL" id="GIF98928.1"/>
    </source>
</evidence>
<accession>A0A8J3KKP7</accession>
<protein>
    <recommendedName>
        <fullName evidence="1">N-acetyltransferase domain-containing protein</fullName>
    </recommendedName>
</protein>
<dbReference type="Pfam" id="PF00583">
    <property type="entry name" value="Acetyltransf_1"/>
    <property type="match status" value="1"/>
</dbReference>